<evidence type="ECO:0000313" key="3">
    <source>
        <dbReference type="Proteomes" id="UP001348641"/>
    </source>
</evidence>
<proteinExistence type="predicted"/>
<dbReference type="SUPFAM" id="SSF47336">
    <property type="entry name" value="ACP-like"/>
    <property type="match status" value="1"/>
</dbReference>
<dbReference type="Gene3D" id="1.10.1200.10">
    <property type="entry name" value="ACP-like"/>
    <property type="match status" value="1"/>
</dbReference>
<protein>
    <submittedName>
        <fullName evidence="2">Acyl carrier protein</fullName>
    </submittedName>
</protein>
<accession>A0ABU7KL29</accession>
<organism evidence="2 3">
    <name type="scientific">Nocardiopsis tropica</name>
    <dbReference type="NCBI Taxonomy" id="109330"/>
    <lineage>
        <taxon>Bacteria</taxon>
        <taxon>Bacillati</taxon>
        <taxon>Actinomycetota</taxon>
        <taxon>Actinomycetes</taxon>
        <taxon>Streptosporangiales</taxon>
        <taxon>Nocardiopsidaceae</taxon>
        <taxon>Nocardiopsis</taxon>
    </lineage>
</organism>
<reference evidence="2 3" key="1">
    <citation type="submission" date="2023-07" db="EMBL/GenBank/DDBJ databases">
        <authorList>
            <person name="Girao M."/>
            <person name="Carvalho M.F."/>
        </authorList>
    </citation>
    <scope>NUCLEOTIDE SEQUENCE [LARGE SCALE GENOMIC DNA]</scope>
    <source>
        <strain evidence="2 3">66/93</strain>
    </source>
</reference>
<dbReference type="Proteomes" id="UP001348641">
    <property type="component" value="Unassembled WGS sequence"/>
</dbReference>
<dbReference type="PROSITE" id="PS50075">
    <property type="entry name" value="CARRIER"/>
    <property type="match status" value="1"/>
</dbReference>
<evidence type="ECO:0000259" key="1">
    <source>
        <dbReference type="PROSITE" id="PS50075"/>
    </source>
</evidence>
<dbReference type="InterPro" id="IPR009081">
    <property type="entry name" value="PP-bd_ACP"/>
</dbReference>
<name>A0ABU7KL29_9ACTN</name>
<comment type="caution">
    <text evidence="2">The sequence shown here is derived from an EMBL/GenBank/DDBJ whole genome shotgun (WGS) entry which is preliminary data.</text>
</comment>
<sequence>MTERTTVEESGAMIGKLREIVSQELELEDGELTSTGHFVEDYEGDSLSLITVVARIEKEVGVVIPKTDLPQLLNFELLAAAVREYGEVARA</sequence>
<gene>
    <name evidence="2" type="ORF">Q8A49_05750</name>
</gene>
<evidence type="ECO:0000313" key="2">
    <source>
        <dbReference type="EMBL" id="MEE2049998.1"/>
    </source>
</evidence>
<dbReference type="InterPro" id="IPR036736">
    <property type="entry name" value="ACP-like_sf"/>
</dbReference>
<dbReference type="Pfam" id="PF00550">
    <property type="entry name" value="PP-binding"/>
    <property type="match status" value="1"/>
</dbReference>
<dbReference type="EMBL" id="JAUUCC010000010">
    <property type="protein sequence ID" value="MEE2049998.1"/>
    <property type="molecule type" value="Genomic_DNA"/>
</dbReference>
<feature type="domain" description="Carrier" evidence="1">
    <location>
        <begin position="8"/>
        <end position="86"/>
    </location>
</feature>
<dbReference type="RefSeq" id="WP_330157243.1">
    <property type="nucleotide sequence ID" value="NZ_BAAAJA010000018.1"/>
</dbReference>